<evidence type="ECO:0000256" key="1">
    <source>
        <dbReference type="SAM" id="Phobius"/>
    </source>
</evidence>
<feature type="transmembrane region" description="Helical" evidence="1">
    <location>
        <begin position="42"/>
        <end position="62"/>
    </location>
</feature>
<organism evidence="2">
    <name type="scientific">Hellea balneolensis</name>
    <dbReference type="NCBI Taxonomy" id="287478"/>
    <lineage>
        <taxon>Bacteria</taxon>
        <taxon>Pseudomonadati</taxon>
        <taxon>Pseudomonadota</taxon>
        <taxon>Alphaproteobacteria</taxon>
        <taxon>Maricaulales</taxon>
        <taxon>Robiginitomaculaceae</taxon>
        <taxon>Hellea</taxon>
    </lineage>
</organism>
<gene>
    <name evidence="2" type="ORF">ENJ46_06145</name>
</gene>
<comment type="caution">
    <text evidence="2">The sequence shown here is derived from an EMBL/GenBank/DDBJ whole genome shotgun (WGS) entry which is preliminary data.</text>
</comment>
<sequence length="137" mass="14763">MTTSRPLLAFIAGSSFPALLIPFIVLGVAMMLRPEQNFPPQFLLWVMPVVMGLWNMGVVKLTPKLPGKGNASTYWIAGIVIGLLFTIVGVSTGAPGRLYGLTGNKAPIIMPIGMLAHGFIWGVMVRWTNKKLGLLDA</sequence>
<name>A0A7C3FYT1_9PROT</name>
<proteinExistence type="predicted"/>
<accession>A0A7C3FYT1</accession>
<feature type="transmembrane region" description="Helical" evidence="1">
    <location>
        <begin position="106"/>
        <end position="125"/>
    </location>
</feature>
<dbReference type="Proteomes" id="UP000886042">
    <property type="component" value="Unassembled WGS sequence"/>
</dbReference>
<reference evidence="2" key="1">
    <citation type="journal article" date="2020" name="mSystems">
        <title>Genome- and Community-Level Interaction Insights into Carbon Utilization and Element Cycling Functions of Hydrothermarchaeota in Hydrothermal Sediment.</title>
        <authorList>
            <person name="Zhou Z."/>
            <person name="Liu Y."/>
            <person name="Xu W."/>
            <person name="Pan J."/>
            <person name="Luo Z.H."/>
            <person name="Li M."/>
        </authorList>
    </citation>
    <scope>NUCLEOTIDE SEQUENCE [LARGE SCALE GENOMIC DNA]</scope>
    <source>
        <strain evidence="2">HyVt-489</strain>
    </source>
</reference>
<dbReference type="AlphaFoldDB" id="A0A7C3FYT1"/>
<keyword evidence="1" id="KW-0472">Membrane</keyword>
<keyword evidence="1" id="KW-1133">Transmembrane helix</keyword>
<evidence type="ECO:0000313" key="2">
    <source>
        <dbReference type="EMBL" id="HFB55489.1"/>
    </source>
</evidence>
<protein>
    <submittedName>
        <fullName evidence="2">Uncharacterized protein</fullName>
    </submittedName>
</protein>
<keyword evidence="1" id="KW-0812">Transmembrane</keyword>
<dbReference type="EMBL" id="DRMN01000397">
    <property type="protein sequence ID" value="HFB55489.1"/>
    <property type="molecule type" value="Genomic_DNA"/>
</dbReference>
<feature type="transmembrane region" description="Helical" evidence="1">
    <location>
        <begin position="7"/>
        <end position="30"/>
    </location>
</feature>
<feature type="transmembrane region" description="Helical" evidence="1">
    <location>
        <begin position="74"/>
        <end position="94"/>
    </location>
</feature>